<proteinExistence type="predicted"/>
<reference evidence="1 2" key="1">
    <citation type="submission" date="2019-06" db="EMBL/GenBank/DDBJ databases">
        <title>Genome organization and adaptive potential of archetypical organophosphate degarding Sphingobium fuliginis ATCC 27551.</title>
        <authorList>
            <person name="Sarwar A."/>
            <person name="Parthasarathy S."/>
            <person name="Singh C."/>
            <person name="Siddavattam D."/>
        </authorList>
    </citation>
    <scope>NUCLEOTIDE SEQUENCE [LARGE SCALE GENOMIC DNA]</scope>
    <source>
        <strain evidence="1 2">ATCC 27551</strain>
    </source>
</reference>
<organism evidence="1 2">
    <name type="scientific">Sphingobium fuliginis ATCC 27551</name>
    <dbReference type="NCBI Taxonomy" id="1208342"/>
    <lineage>
        <taxon>Bacteria</taxon>
        <taxon>Pseudomonadati</taxon>
        <taxon>Pseudomonadota</taxon>
        <taxon>Alphaproteobacteria</taxon>
        <taxon>Sphingomonadales</taxon>
        <taxon>Sphingomonadaceae</taxon>
        <taxon>Sphingobium</taxon>
    </lineage>
</organism>
<dbReference type="AlphaFoldDB" id="A0A5B8CBB1"/>
<sequence>MAKAGKKLIAKLTNDDGDVVWVSKGGGDYWISHAGQDHICHRSAASLQGARREALLVFHVNVPNCELLE</sequence>
<gene>
    <name evidence="1" type="ORF">FIL70_03595</name>
</gene>
<name>A0A5B8CBB1_SPHSA</name>
<evidence type="ECO:0000313" key="2">
    <source>
        <dbReference type="Proteomes" id="UP000311469"/>
    </source>
</evidence>
<accession>A0A5B8CBB1</accession>
<dbReference type="RefSeq" id="WP_140041656.1">
    <property type="nucleotide sequence ID" value="NZ_CP041016.1"/>
</dbReference>
<dbReference type="EMBL" id="CP041016">
    <property type="protein sequence ID" value="QDC36463.1"/>
    <property type="molecule type" value="Genomic_DNA"/>
</dbReference>
<evidence type="ECO:0000313" key="1">
    <source>
        <dbReference type="EMBL" id="QDC36463.1"/>
    </source>
</evidence>
<protein>
    <submittedName>
        <fullName evidence="1">Uncharacterized protein</fullName>
    </submittedName>
</protein>
<dbReference type="Proteomes" id="UP000311469">
    <property type="component" value="Chromosome cSF1"/>
</dbReference>
<dbReference type="KEGG" id="sufl:FIL70_03595"/>